<accession>A0A0E9RU20</accession>
<proteinExistence type="predicted"/>
<dbReference type="AlphaFoldDB" id="A0A0E9RU20"/>
<reference evidence="1" key="1">
    <citation type="submission" date="2014-11" db="EMBL/GenBank/DDBJ databases">
        <authorList>
            <person name="Amaro Gonzalez C."/>
        </authorList>
    </citation>
    <scope>NUCLEOTIDE SEQUENCE</scope>
</reference>
<reference evidence="1" key="2">
    <citation type="journal article" date="2015" name="Fish Shellfish Immunol.">
        <title>Early steps in the European eel (Anguilla anguilla)-Vibrio vulnificus interaction in the gills: Role of the RtxA13 toxin.</title>
        <authorList>
            <person name="Callol A."/>
            <person name="Pajuelo D."/>
            <person name="Ebbesson L."/>
            <person name="Teles M."/>
            <person name="MacKenzie S."/>
            <person name="Amaro C."/>
        </authorList>
    </citation>
    <scope>NUCLEOTIDE SEQUENCE</scope>
</reference>
<organism evidence="1">
    <name type="scientific">Anguilla anguilla</name>
    <name type="common">European freshwater eel</name>
    <name type="synonym">Muraena anguilla</name>
    <dbReference type="NCBI Taxonomy" id="7936"/>
    <lineage>
        <taxon>Eukaryota</taxon>
        <taxon>Metazoa</taxon>
        <taxon>Chordata</taxon>
        <taxon>Craniata</taxon>
        <taxon>Vertebrata</taxon>
        <taxon>Euteleostomi</taxon>
        <taxon>Actinopterygii</taxon>
        <taxon>Neopterygii</taxon>
        <taxon>Teleostei</taxon>
        <taxon>Anguilliformes</taxon>
        <taxon>Anguillidae</taxon>
        <taxon>Anguilla</taxon>
    </lineage>
</organism>
<protein>
    <submittedName>
        <fullName evidence="1">Uncharacterized protein</fullName>
    </submittedName>
</protein>
<evidence type="ECO:0000313" key="1">
    <source>
        <dbReference type="EMBL" id="JAH31763.1"/>
    </source>
</evidence>
<dbReference type="EMBL" id="GBXM01076814">
    <property type="protein sequence ID" value="JAH31763.1"/>
    <property type="molecule type" value="Transcribed_RNA"/>
</dbReference>
<name>A0A0E9RU20_ANGAN</name>
<sequence length="53" mass="5706">MILQSAGTFLDVCSVGPWGIKVALPIHPLVKPTSFCCGLLCSIVTFEHRNDCS</sequence>